<gene>
    <name evidence="5" type="ORF">ABID41_001538</name>
</gene>
<dbReference type="Gene3D" id="1.10.10.10">
    <property type="entry name" value="Winged helix-like DNA-binding domain superfamily/Winged helix DNA-binding domain"/>
    <property type="match status" value="1"/>
</dbReference>
<accession>A0ABV2EHD1</accession>
<protein>
    <submittedName>
        <fullName evidence="5">ArsR family transcriptional regulator</fullName>
    </submittedName>
</protein>
<dbReference type="PRINTS" id="PR00778">
    <property type="entry name" value="HTHARSR"/>
</dbReference>
<dbReference type="EMBL" id="JBEPLU010000001">
    <property type="protein sequence ID" value="MET3526443.1"/>
    <property type="molecule type" value="Genomic_DNA"/>
</dbReference>
<dbReference type="InterPro" id="IPR001845">
    <property type="entry name" value="HTH_ArsR_DNA-bd_dom"/>
</dbReference>
<reference evidence="5 6" key="1">
    <citation type="submission" date="2024-06" db="EMBL/GenBank/DDBJ databases">
        <title>Genomic Encyclopedia of Type Strains, Phase IV (KMG-IV): sequencing the most valuable type-strain genomes for metagenomic binning, comparative biology and taxonomic classification.</title>
        <authorList>
            <person name="Goeker M."/>
        </authorList>
    </citation>
    <scope>NUCLEOTIDE SEQUENCE [LARGE SCALE GENOMIC DNA]</scope>
    <source>
        <strain evidence="5 6">DSM 17809</strain>
    </source>
</reference>
<name>A0ABV2EHD1_9CAUL</name>
<dbReference type="PROSITE" id="PS50987">
    <property type="entry name" value="HTH_ARSR_2"/>
    <property type="match status" value="1"/>
</dbReference>
<evidence type="ECO:0000256" key="2">
    <source>
        <dbReference type="ARBA" id="ARBA00023125"/>
    </source>
</evidence>
<keyword evidence="2" id="KW-0238">DNA-binding</keyword>
<sequence>MFDLANFDITRFEASAGEAAKLLRALGNERRLMILCQLTEGERSVGELLPLVGLSQSALSQHLAVLREEAVVATRREGQTIWYRIADPAAMKVVATLAEIFCPPDMKKADASPTDPQGRR</sequence>
<dbReference type="NCBIfam" id="NF033788">
    <property type="entry name" value="HTH_metalloreg"/>
    <property type="match status" value="1"/>
</dbReference>
<dbReference type="InterPro" id="IPR036388">
    <property type="entry name" value="WH-like_DNA-bd_sf"/>
</dbReference>
<dbReference type="InterPro" id="IPR036390">
    <property type="entry name" value="WH_DNA-bd_sf"/>
</dbReference>
<proteinExistence type="predicted"/>
<evidence type="ECO:0000256" key="3">
    <source>
        <dbReference type="ARBA" id="ARBA00023163"/>
    </source>
</evidence>
<evidence type="ECO:0000313" key="5">
    <source>
        <dbReference type="EMBL" id="MET3526443.1"/>
    </source>
</evidence>
<evidence type="ECO:0000259" key="4">
    <source>
        <dbReference type="PROSITE" id="PS50987"/>
    </source>
</evidence>
<dbReference type="CDD" id="cd00090">
    <property type="entry name" value="HTH_ARSR"/>
    <property type="match status" value="1"/>
</dbReference>
<comment type="caution">
    <text evidence="5">The sequence shown here is derived from an EMBL/GenBank/DDBJ whole genome shotgun (WGS) entry which is preliminary data.</text>
</comment>
<keyword evidence="6" id="KW-1185">Reference proteome</keyword>
<keyword evidence="1" id="KW-0805">Transcription regulation</keyword>
<dbReference type="InterPro" id="IPR011991">
    <property type="entry name" value="ArsR-like_HTH"/>
</dbReference>
<dbReference type="RefSeq" id="WP_331928299.1">
    <property type="nucleotide sequence ID" value="NZ_JBEPLU010000001.1"/>
</dbReference>
<dbReference type="SMART" id="SM00418">
    <property type="entry name" value="HTH_ARSR"/>
    <property type="match status" value="1"/>
</dbReference>
<feature type="domain" description="HTH arsR-type" evidence="4">
    <location>
        <begin position="11"/>
        <end position="105"/>
    </location>
</feature>
<organism evidence="5 6">
    <name type="scientific">Phenylobacterium koreense</name>
    <dbReference type="NCBI Taxonomy" id="266125"/>
    <lineage>
        <taxon>Bacteria</taxon>
        <taxon>Pseudomonadati</taxon>
        <taxon>Pseudomonadota</taxon>
        <taxon>Alphaproteobacteria</taxon>
        <taxon>Caulobacterales</taxon>
        <taxon>Caulobacteraceae</taxon>
        <taxon>Phenylobacterium</taxon>
    </lineage>
</organism>
<dbReference type="PANTHER" id="PTHR43132">
    <property type="entry name" value="ARSENICAL RESISTANCE OPERON REPRESSOR ARSR-RELATED"/>
    <property type="match status" value="1"/>
</dbReference>
<evidence type="ECO:0000313" key="6">
    <source>
        <dbReference type="Proteomes" id="UP001549110"/>
    </source>
</evidence>
<dbReference type="Pfam" id="PF01022">
    <property type="entry name" value="HTH_5"/>
    <property type="match status" value="1"/>
</dbReference>
<keyword evidence="3" id="KW-0804">Transcription</keyword>
<dbReference type="InterPro" id="IPR051011">
    <property type="entry name" value="Metal_resp_trans_reg"/>
</dbReference>
<dbReference type="SUPFAM" id="SSF46785">
    <property type="entry name" value="Winged helix' DNA-binding domain"/>
    <property type="match status" value="1"/>
</dbReference>
<dbReference type="PANTHER" id="PTHR43132:SF2">
    <property type="entry name" value="ARSENICAL RESISTANCE OPERON REPRESSOR ARSR-RELATED"/>
    <property type="match status" value="1"/>
</dbReference>
<evidence type="ECO:0000256" key="1">
    <source>
        <dbReference type="ARBA" id="ARBA00023015"/>
    </source>
</evidence>
<dbReference type="Proteomes" id="UP001549110">
    <property type="component" value="Unassembled WGS sequence"/>
</dbReference>